<dbReference type="SUPFAM" id="SSF82199">
    <property type="entry name" value="SET domain"/>
    <property type="match status" value="1"/>
</dbReference>
<feature type="region of interest" description="Disordered" evidence="4">
    <location>
        <begin position="269"/>
        <end position="483"/>
    </location>
</feature>
<proteinExistence type="predicted"/>
<dbReference type="OrthoDB" id="333990at2759"/>
<protein>
    <submittedName>
        <fullName evidence="5">Uncharacterized protein</fullName>
    </submittedName>
</protein>
<dbReference type="InParanoid" id="F0VHG7"/>
<feature type="compositionally biased region" description="Basic and acidic residues" evidence="4">
    <location>
        <begin position="278"/>
        <end position="301"/>
    </location>
</feature>
<dbReference type="CDD" id="cd08161">
    <property type="entry name" value="SET"/>
    <property type="match status" value="1"/>
</dbReference>
<feature type="compositionally biased region" description="Basic and acidic residues" evidence="4">
    <location>
        <begin position="860"/>
        <end position="872"/>
    </location>
</feature>
<keyword evidence="6" id="KW-1185">Reference proteome</keyword>
<dbReference type="PANTHER" id="PTHR46402:SF2">
    <property type="entry name" value="HISTONE-LYSINE N-TRIMETHYLTRANSFERASE SMYD5"/>
    <property type="match status" value="1"/>
</dbReference>
<dbReference type="eggNOG" id="ENOG502QZWC">
    <property type="taxonomic scope" value="Eukaryota"/>
</dbReference>
<feature type="compositionally biased region" description="Basic and acidic residues" evidence="4">
    <location>
        <begin position="316"/>
        <end position="333"/>
    </location>
</feature>
<name>F0VHG7_NEOCL</name>
<dbReference type="InterPro" id="IPR046341">
    <property type="entry name" value="SET_dom_sf"/>
</dbReference>
<organism evidence="5 6">
    <name type="scientific">Neospora caninum (strain Liverpool)</name>
    <dbReference type="NCBI Taxonomy" id="572307"/>
    <lineage>
        <taxon>Eukaryota</taxon>
        <taxon>Sar</taxon>
        <taxon>Alveolata</taxon>
        <taxon>Apicomplexa</taxon>
        <taxon>Conoidasida</taxon>
        <taxon>Coccidia</taxon>
        <taxon>Eucoccidiorida</taxon>
        <taxon>Eimeriorina</taxon>
        <taxon>Sarcocystidae</taxon>
        <taxon>Neospora</taxon>
    </lineage>
</organism>
<dbReference type="GeneID" id="13443428"/>
<evidence type="ECO:0000313" key="6">
    <source>
        <dbReference type="Proteomes" id="UP000007494"/>
    </source>
</evidence>
<gene>
    <name evidence="5" type="ORF">NCLIV_029490</name>
</gene>
<evidence type="ECO:0000256" key="3">
    <source>
        <dbReference type="ARBA" id="ARBA00022691"/>
    </source>
</evidence>
<dbReference type="VEuPathDB" id="ToxoDB:NCLIV_029490"/>
<keyword evidence="2" id="KW-0808">Transferase</keyword>
<dbReference type="Gene3D" id="2.170.270.10">
    <property type="entry name" value="SET domain"/>
    <property type="match status" value="1"/>
</dbReference>
<dbReference type="PANTHER" id="PTHR46402">
    <property type="entry name" value="SET AND MYND DOMAIN-CONTAINING PROTEIN 5"/>
    <property type="match status" value="1"/>
</dbReference>
<feature type="compositionally biased region" description="Basic and acidic residues" evidence="4">
    <location>
        <begin position="565"/>
        <end position="604"/>
    </location>
</feature>
<evidence type="ECO:0000256" key="2">
    <source>
        <dbReference type="ARBA" id="ARBA00022679"/>
    </source>
</evidence>
<dbReference type="RefSeq" id="XP_003883193.1">
    <property type="nucleotide sequence ID" value="XM_003883144.1"/>
</dbReference>
<feature type="region of interest" description="Disordered" evidence="4">
    <location>
        <begin position="1"/>
        <end position="54"/>
    </location>
</feature>
<feature type="region of interest" description="Disordered" evidence="4">
    <location>
        <begin position="154"/>
        <end position="224"/>
    </location>
</feature>
<reference evidence="6" key="1">
    <citation type="journal article" date="2012" name="PLoS Pathog.">
        <title>Comparative genomics of the apicomplexan parasites Toxoplasma gondii and Neospora caninum: Coccidia differing in host range and transmission strategy.</title>
        <authorList>
            <person name="Reid A.J."/>
            <person name="Vermont S.J."/>
            <person name="Cotton J.A."/>
            <person name="Harris D."/>
            <person name="Hill-Cawthorne G.A."/>
            <person name="Konen-Waisman S."/>
            <person name="Latham S.M."/>
            <person name="Mourier T."/>
            <person name="Norton R."/>
            <person name="Quail M.A."/>
            <person name="Sanders M."/>
            <person name="Shanmugam D."/>
            <person name="Sohal A."/>
            <person name="Wasmuth J.D."/>
            <person name="Brunk B."/>
            <person name="Grigg M.E."/>
            <person name="Howard J.C."/>
            <person name="Parkinson J."/>
            <person name="Roos D.S."/>
            <person name="Trees A.J."/>
            <person name="Berriman M."/>
            <person name="Pain A."/>
            <person name="Wastling J.M."/>
        </authorList>
    </citation>
    <scope>NUCLEOTIDE SEQUENCE [LARGE SCALE GENOMIC DNA]</scope>
    <source>
        <strain evidence="6">Liverpool</strain>
    </source>
</reference>
<dbReference type="EMBL" id="FR823389">
    <property type="protein sequence ID" value="CBZ53161.1"/>
    <property type="molecule type" value="Genomic_DNA"/>
</dbReference>
<dbReference type="GO" id="GO:0032259">
    <property type="term" value="P:methylation"/>
    <property type="evidence" value="ECO:0007669"/>
    <property type="project" value="UniProtKB-KW"/>
</dbReference>
<keyword evidence="3" id="KW-0949">S-adenosyl-L-methionine</keyword>
<keyword evidence="1" id="KW-0489">Methyltransferase</keyword>
<dbReference type="GO" id="GO:0045814">
    <property type="term" value="P:negative regulation of gene expression, epigenetic"/>
    <property type="evidence" value="ECO:0007669"/>
    <property type="project" value="TreeGrafter"/>
</dbReference>
<feature type="region of interest" description="Disordered" evidence="4">
    <location>
        <begin position="854"/>
        <end position="947"/>
    </location>
</feature>
<dbReference type="GO" id="GO:0042799">
    <property type="term" value="F:histone H4K20 methyltransferase activity"/>
    <property type="evidence" value="ECO:0007669"/>
    <property type="project" value="TreeGrafter"/>
</dbReference>
<evidence type="ECO:0000256" key="1">
    <source>
        <dbReference type="ARBA" id="ARBA00022603"/>
    </source>
</evidence>
<sequence length="1010" mass="109463">MATAGGLRVSPSSPSSSTSSPSSSPSSSSSSTSSPSSFPSSSPSSPSYPSPASSGPSLSSAALSFRTRSALCAAEGCTWPPSVSLSPSSPASGLGLRATSLLREGETVFLDRASRGWFSPLFRQGGRLASSAEFVFPAFCCHCSAPLPLRRSLLRASRKPKGGNRRRPPSEKRLPRKKGGEINNKSDEQHVDGSFKVEEAGAAGGEEETGTRQAEERHSTDTEYHSRLCVGFSPAYAELLRRAAEADNEYYLVAAKMFAGVRCLRLPASASARSPGGGDKEGEAEGRFAEAQSEHLDDARGTRPACDSPPRGNSSTEEKWKERGGERTGDRRTGGAQERTTCEECEGLGADADGCGRLSEHERKDESEEWIVPWAGWHRRPWWETMKRPHYAVSSTTEAEDEAQEEETSGDDGDGRLSPIGLSNEVAFVSSKPEQDKAKKSKVMTEGGEGKDEPEAEEPGREDEVQDDGDSEEPAKSPATKSVAGCSLESFFRAQIRKQTQDILELLSRLLPELKAAGVLTLDSFADVIGLIRMNATAYRVDHHELASLLETEATRRGKKKKKSEKKERGNDEQKERKEEYEKQEAEKTTHPEAVVERRKETKSGARRQTWTEFKKGRAKERRRGEASGSCGRGVSALHGTGNRRRESRVLEACENGTARGCGGDNRRKRKENAPCSSLCSVEGLALFPIQSCINHSCLPNCRWFYEEEREVVERRPAKEIPGDRARKRESKASGARLALAGVWCPPSEALGTEGLKPRSGEGRDTATANGDAWEPRSGQEASALLSLFPLTPSYFSLAVVACRPILPGEEITADYFRPCEARAPGARRELHAGSSLRPDVSPSFHKGETETAAIGAASVEKREATEREPRASVEAGAGRQGRASEAAGDANGEEKATKRGATPCLRVAHQQSDEQGEGGPGDRQEGRNNGGSEASGDSESPRAVEGSLELPPFLQHRYECMTHQYGFKCSCTLCRNAAAGWRLILAGALTLQDCEDFARERKLRLIEEH</sequence>
<feature type="compositionally biased region" description="Low complexity" evidence="4">
    <location>
        <begin position="10"/>
        <end position="54"/>
    </location>
</feature>
<evidence type="ECO:0000256" key="4">
    <source>
        <dbReference type="SAM" id="MobiDB-lite"/>
    </source>
</evidence>
<feature type="compositionally biased region" description="Basic residues" evidence="4">
    <location>
        <begin position="154"/>
        <end position="167"/>
    </location>
</feature>
<feature type="region of interest" description="Disordered" evidence="4">
    <location>
        <begin position="751"/>
        <end position="776"/>
    </location>
</feature>
<feature type="compositionally biased region" description="Basic and acidic residues" evidence="4">
    <location>
        <begin position="756"/>
        <end position="765"/>
    </location>
</feature>
<dbReference type="AlphaFoldDB" id="F0VHG7"/>
<feature type="region of interest" description="Disordered" evidence="4">
    <location>
        <begin position="554"/>
        <end position="644"/>
    </location>
</feature>
<dbReference type="Proteomes" id="UP000007494">
    <property type="component" value="Chromosome VIIb"/>
</dbReference>
<feature type="compositionally biased region" description="Basic and acidic residues" evidence="4">
    <location>
        <begin position="448"/>
        <end position="463"/>
    </location>
</feature>
<accession>F0VHG7</accession>
<feature type="compositionally biased region" description="Acidic residues" evidence="4">
    <location>
        <begin position="398"/>
        <end position="412"/>
    </location>
</feature>
<feature type="compositionally biased region" description="Basic and acidic residues" evidence="4">
    <location>
        <begin position="209"/>
        <end position="224"/>
    </location>
</feature>
<evidence type="ECO:0000313" key="5">
    <source>
        <dbReference type="EMBL" id="CBZ53161.1"/>
    </source>
</evidence>
<feature type="compositionally biased region" description="Basic and acidic residues" evidence="4">
    <location>
        <begin position="168"/>
        <end position="199"/>
    </location>
</feature>